<dbReference type="SUPFAM" id="SSF53474">
    <property type="entry name" value="alpha/beta-Hydrolases"/>
    <property type="match status" value="1"/>
</dbReference>
<dbReference type="InterPro" id="IPR019826">
    <property type="entry name" value="Carboxylesterase_B_AS"/>
</dbReference>
<keyword evidence="2 3" id="KW-0378">Hydrolase</keyword>
<keyword evidence="7" id="KW-1185">Reference proteome</keyword>
<evidence type="ECO:0000256" key="2">
    <source>
        <dbReference type="ARBA" id="ARBA00022801"/>
    </source>
</evidence>
<accession>A0ABN3DE41</accession>
<evidence type="ECO:0000313" key="7">
    <source>
        <dbReference type="Proteomes" id="UP001500929"/>
    </source>
</evidence>
<protein>
    <recommendedName>
        <fullName evidence="3">Carboxylic ester hydrolase</fullName>
        <ecNumber evidence="3">3.1.1.-</ecNumber>
    </recommendedName>
</protein>
<evidence type="ECO:0000256" key="1">
    <source>
        <dbReference type="ARBA" id="ARBA00005964"/>
    </source>
</evidence>
<gene>
    <name evidence="6" type="ORF">GCM10009851_11130</name>
</gene>
<dbReference type="InterPro" id="IPR002018">
    <property type="entry name" value="CarbesteraseB"/>
</dbReference>
<comment type="caution">
    <text evidence="6">The sequence shown here is derived from an EMBL/GenBank/DDBJ whole genome shotgun (WGS) entry which is preliminary data.</text>
</comment>
<dbReference type="PANTHER" id="PTHR11559">
    <property type="entry name" value="CARBOXYLESTERASE"/>
    <property type="match status" value="1"/>
</dbReference>
<reference evidence="6 7" key="1">
    <citation type="journal article" date="2019" name="Int. J. Syst. Evol. Microbiol.">
        <title>The Global Catalogue of Microorganisms (GCM) 10K type strain sequencing project: providing services to taxonomists for standard genome sequencing and annotation.</title>
        <authorList>
            <consortium name="The Broad Institute Genomics Platform"/>
            <consortium name="The Broad Institute Genome Sequencing Center for Infectious Disease"/>
            <person name="Wu L."/>
            <person name="Ma J."/>
        </authorList>
    </citation>
    <scope>NUCLEOTIDE SEQUENCE [LARGE SCALE GENOMIC DNA]</scope>
    <source>
        <strain evidence="6 7">JCM 16117</strain>
    </source>
</reference>
<name>A0ABN3DE41_9MICO</name>
<organism evidence="6 7">
    <name type="scientific">Herbiconiux moechotypicola</name>
    <dbReference type="NCBI Taxonomy" id="637393"/>
    <lineage>
        <taxon>Bacteria</taxon>
        <taxon>Bacillati</taxon>
        <taxon>Actinomycetota</taxon>
        <taxon>Actinomycetes</taxon>
        <taxon>Micrococcales</taxon>
        <taxon>Microbacteriaceae</taxon>
        <taxon>Herbiconiux</taxon>
    </lineage>
</organism>
<dbReference type="Proteomes" id="UP001500929">
    <property type="component" value="Unassembled WGS sequence"/>
</dbReference>
<dbReference type="EMBL" id="BAAAQY010000003">
    <property type="protein sequence ID" value="GAA2228482.1"/>
    <property type="molecule type" value="Genomic_DNA"/>
</dbReference>
<feature type="domain" description="Carboxylesterase type B" evidence="5">
    <location>
        <begin position="12"/>
        <end position="451"/>
    </location>
</feature>
<dbReference type="EC" id="3.1.1.-" evidence="3"/>
<dbReference type="RefSeq" id="WP_259478622.1">
    <property type="nucleotide sequence ID" value="NZ_BAAAQY010000003.1"/>
</dbReference>
<sequence>MPESGTPFARVVARTAAGAVRGEIVDGVATFRGVPYARIPRRFAAPAPVEPWPGTREATTPSARCPQGEGSLFATSLGDYFTGGRLDRIRLDAERSDEHCLELSILTPAPDPRARRPVLVYLHGGGFIVGSSIGTTAAQPFVAEHDVVLVGVNHRLGAFGFVSGGAPNPGMLDLVAALRWVRGNIAAFGGDPDAVTLVGDSGGAVKIATLLVMPDARGLFHRAVMESPAEFSMRTPEQEAADRAALAAALGSVAALTEATADELFAASVLSPWSYVPVIDGRVVVADPFGEEAAGVMPEVPVIIGHAADEFTMFVADATISEAKAAAVVRLLVGPEASDREALRVEYGVDRLDPATVLRAASDASFGPDVARFARRRAEAGGAVFEYLFTHVPPHDGGAMGAFHTAELALAIGLPQHEESGPLSRVLSAAWAAFARTGDPSTAALAWPALQAGTAHVDEVPSVPGVVPRVVFGDDGGRLDLDGSPIHAAFWAARPARYLDLLTLLQAED</sequence>
<dbReference type="InterPro" id="IPR029058">
    <property type="entry name" value="AB_hydrolase_fold"/>
</dbReference>
<dbReference type="PROSITE" id="PS00122">
    <property type="entry name" value="CARBOXYLESTERASE_B_1"/>
    <property type="match status" value="1"/>
</dbReference>
<comment type="similarity">
    <text evidence="1 3">Belongs to the type-B carboxylesterase/lipase family.</text>
</comment>
<dbReference type="Gene3D" id="3.40.50.1820">
    <property type="entry name" value="alpha/beta hydrolase"/>
    <property type="match status" value="1"/>
</dbReference>
<feature type="region of interest" description="Disordered" evidence="4">
    <location>
        <begin position="48"/>
        <end position="67"/>
    </location>
</feature>
<evidence type="ECO:0000256" key="3">
    <source>
        <dbReference type="RuleBase" id="RU361235"/>
    </source>
</evidence>
<evidence type="ECO:0000259" key="5">
    <source>
        <dbReference type="Pfam" id="PF00135"/>
    </source>
</evidence>
<dbReference type="Pfam" id="PF00135">
    <property type="entry name" value="COesterase"/>
    <property type="match status" value="1"/>
</dbReference>
<evidence type="ECO:0000256" key="4">
    <source>
        <dbReference type="SAM" id="MobiDB-lite"/>
    </source>
</evidence>
<dbReference type="InterPro" id="IPR050309">
    <property type="entry name" value="Type-B_Carboxylest/Lipase"/>
</dbReference>
<evidence type="ECO:0000313" key="6">
    <source>
        <dbReference type="EMBL" id="GAA2228482.1"/>
    </source>
</evidence>
<proteinExistence type="inferred from homology"/>